<organism evidence="1 2">
    <name type="scientific">Romanomermis culicivorax</name>
    <name type="common">Nematode worm</name>
    <dbReference type="NCBI Taxonomy" id="13658"/>
    <lineage>
        <taxon>Eukaryota</taxon>
        <taxon>Metazoa</taxon>
        <taxon>Ecdysozoa</taxon>
        <taxon>Nematoda</taxon>
        <taxon>Enoplea</taxon>
        <taxon>Dorylaimia</taxon>
        <taxon>Mermithida</taxon>
        <taxon>Mermithoidea</taxon>
        <taxon>Mermithidae</taxon>
        <taxon>Romanomermis</taxon>
    </lineage>
</organism>
<reference evidence="2" key="1">
    <citation type="submission" date="2022-11" db="UniProtKB">
        <authorList>
            <consortium name="WormBaseParasite"/>
        </authorList>
    </citation>
    <scope>IDENTIFICATION</scope>
</reference>
<evidence type="ECO:0000313" key="1">
    <source>
        <dbReference type="Proteomes" id="UP000887565"/>
    </source>
</evidence>
<dbReference type="Proteomes" id="UP000887565">
    <property type="component" value="Unplaced"/>
</dbReference>
<name>A0A915J1I8_ROMCU</name>
<keyword evidence="1" id="KW-1185">Reference proteome</keyword>
<protein>
    <submittedName>
        <fullName evidence="2">Uncharacterized protein</fullName>
    </submittedName>
</protein>
<proteinExistence type="predicted"/>
<evidence type="ECO:0000313" key="2">
    <source>
        <dbReference type="WBParaSite" id="nRc.2.0.1.t19562-RA"/>
    </source>
</evidence>
<dbReference type="WBParaSite" id="nRc.2.0.1.t19562-RA">
    <property type="protein sequence ID" value="nRc.2.0.1.t19562-RA"/>
    <property type="gene ID" value="nRc.2.0.1.g19562"/>
</dbReference>
<sequence>MHLIACVTNILVCNEEDFGDATKIFLSACPTSLKPHKKAHIRVQLSMIDRDLYVIWSAKEFTFTQAENSKGPQNDFAKMIKKNFDFRPDDLNSLYAASVERT</sequence>
<dbReference type="AlphaFoldDB" id="A0A915J1I8"/>
<accession>A0A915J1I8</accession>